<feature type="compositionally biased region" description="Polar residues" evidence="1">
    <location>
        <begin position="1"/>
        <end position="10"/>
    </location>
</feature>
<feature type="region of interest" description="Disordered" evidence="1">
    <location>
        <begin position="1"/>
        <end position="34"/>
    </location>
</feature>
<evidence type="ECO:0000256" key="1">
    <source>
        <dbReference type="SAM" id="MobiDB-lite"/>
    </source>
</evidence>
<name>A0A4C1V7D8_EUMVA</name>
<protein>
    <submittedName>
        <fullName evidence="2">Uncharacterized protein</fullName>
    </submittedName>
</protein>
<gene>
    <name evidence="2" type="ORF">EVAR_30781_1</name>
</gene>
<organism evidence="2 3">
    <name type="scientific">Eumeta variegata</name>
    <name type="common">Bagworm moth</name>
    <name type="synonym">Eumeta japonica</name>
    <dbReference type="NCBI Taxonomy" id="151549"/>
    <lineage>
        <taxon>Eukaryota</taxon>
        <taxon>Metazoa</taxon>
        <taxon>Ecdysozoa</taxon>
        <taxon>Arthropoda</taxon>
        <taxon>Hexapoda</taxon>
        <taxon>Insecta</taxon>
        <taxon>Pterygota</taxon>
        <taxon>Neoptera</taxon>
        <taxon>Endopterygota</taxon>
        <taxon>Lepidoptera</taxon>
        <taxon>Glossata</taxon>
        <taxon>Ditrysia</taxon>
        <taxon>Tineoidea</taxon>
        <taxon>Psychidae</taxon>
        <taxon>Oiketicinae</taxon>
        <taxon>Eumeta</taxon>
    </lineage>
</organism>
<evidence type="ECO:0000313" key="3">
    <source>
        <dbReference type="Proteomes" id="UP000299102"/>
    </source>
</evidence>
<keyword evidence="3" id="KW-1185">Reference proteome</keyword>
<evidence type="ECO:0000313" key="2">
    <source>
        <dbReference type="EMBL" id="GBP34227.1"/>
    </source>
</evidence>
<dbReference type="Proteomes" id="UP000299102">
    <property type="component" value="Unassembled WGS sequence"/>
</dbReference>
<comment type="caution">
    <text evidence="2">The sequence shown here is derived from an EMBL/GenBank/DDBJ whole genome shotgun (WGS) entry which is preliminary data.</text>
</comment>
<dbReference type="AlphaFoldDB" id="A0A4C1V7D8"/>
<dbReference type="EMBL" id="BGZK01000285">
    <property type="protein sequence ID" value="GBP34227.1"/>
    <property type="molecule type" value="Genomic_DNA"/>
</dbReference>
<sequence>MITFRNQPLTSVGDRGTHDTRTDAHPPARRAADWRRPSAALALTQRKTHKYNVNSYTNTVACEARLEGCTRGHRPVRNTGGLVVGSVALELEGARSDLDHGQIDRWLFDLSERRLLATRGSDSRSIRGRVDAGLWRPPDPRWGALEI</sequence>
<proteinExistence type="predicted"/>
<reference evidence="2 3" key="1">
    <citation type="journal article" date="2019" name="Commun. Biol.">
        <title>The bagworm genome reveals a unique fibroin gene that provides high tensile strength.</title>
        <authorList>
            <person name="Kono N."/>
            <person name="Nakamura H."/>
            <person name="Ohtoshi R."/>
            <person name="Tomita M."/>
            <person name="Numata K."/>
            <person name="Arakawa K."/>
        </authorList>
    </citation>
    <scope>NUCLEOTIDE SEQUENCE [LARGE SCALE GENOMIC DNA]</scope>
</reference>
<feature type="compositionally biased region" description="Basic and acidic residues" evidence="1">
    <location>
        <begin position="15"/>
        <end position="34"/>
    </location>
</feature>
<accession>A0A4C1V7D8</accession>